<dbReference type="PANTHER" id="PTHR38121">
    <property type="entry name" value="GH16 DOMAIN-CONTAINING PROTEIN"/>
    <property type="match status" value="1"/>
</dbReference>
<dbReference type="PROSITE" id="PS51762">
    <property type="entry name" value="GH16_2"/>
    <property type="match status" value="1"/>
</dbReference>
<protein>
    <submittedName>
        <fullName evidence="4">Glycoside hydrolase family 16 protein</fullName>
    </submittedName>
</protein>
<dbReference type="CDD" id="cd00413">
    <property type="entry name" value="Glyco_hydrolase_16"/>
    <property type="match status" value="1"/>
</dbReference>
<keyword evidence="2" id="KW-0732">Signal</keyword>
<dbReference type="EMBL" id="ML977203">
    <property type="protein sequence ID" value="KAF1981252.1"/>
    <property type="molecule type" value="Genomic_DNA"/>
</dbReference>
<dbReference type="AlphaFoldDB" id="A0A6G1GK68"/>
<dbReference type="Gene3D" id="2.60.120.200">
    <property type="match status" value="1"/>
</dbReference>
<dbReference type="SUPFAM" id="SSF49899">
    <property type="entry name" value="Concanavalin A-like lectins/glucanases"/>
    <property type="match status" value="1"/>
</dbReference>
<gene>
    <name evidence="4" type="ORF">K402DRAFT_408563</name>
</gene>
<sequence>MGLRRVFSLRVGMAVWALLASMANAACECGYSINATTTPTHQTYSDLLETDWLHTYNLTKSSIGWRPQEYNVTPSAARGPFGKAARVANVVVNPVADEEAWTGTTTLGGGDPGLQVWVRRGLEGERGDMVGMGEIAAERTDMLFGSYRVAMKMNGVPGTCGAIFWFRNDTQEIDMEFLSSQFNTTSSPVNLVLQSPASARAGFDAAGTPSFKLYQLPFTPSDGYHEYRFDWSPGRVSFYGDGHWLYDMTSSIPNSPGRLVMNHWSNGDPRWSAGPPAQDAVMTISYVKAYFNSTEQDRREVYQRNCPQPDLSKVCQIPDQLVPPEATRNETAKTFFFTKEEGMANGQVVYNVTHLGAASVLGAPGFVVWTAVLVVVVFVGVGVEVGL</sequence>
<dbReference type="GO" id="GO:0005975">
    <property type="term" value="P:carbohydrate metabolic process"/>
    <property type="evidence" value="ECO:0007669"/>
    <property type="project" value="InterPro"/>
</dbReference>
<dbReference type="OrthoDB" id="25131at2759"/>
<evidence type="ECO:0000256" key="2">
    <source>
        <dbReference type="SAM" id="SignalP"/>
    </source>
</evidence>
<dbReference type="InterPro" id="IPR013320">
    <property type="entry name" value="ConA-like_dom_sf"/>
</dbReference>
<keyword evidence="4" id="KW-0378">Hydrolase</keyword>
<keyword evidence="1" id="KW-0812">Transmembrane</keyword>
<evidence type="ECO:0000259" key="3">
    <source>
        <dbReference type="PROSITE" id="PS51762"/>
    </source>
</evidence>
<keyword evidence="5" id="KW-1185">Reference proteome</keyword>
<feature type="domain" description="GH16" evidence="3">
    <location>
        <begin position="31"/>
        <end position="295"/>
    </location>
</feature>
<reference evidence="4" key="1">
    <citation type="journal article" date="2020" name="Stud. Mycol.">
        <title>101 Dothideomycetes genomes: a test case for predicting lifestyles and emergence of pathogens.</title>
        <authorList>
            <person name="Haridas S."/>
            <person name="Albert R."/>
            <person name="Binder M."/>
            <person name="Bloem J."/>
            <person name="Labutti K."/>
            <person name="Salamov A."/>
            <person name="Andreopoulos B."/>
            <person name="Baker S."/>
            <person name="Barry K."/>
            <person name="Bills G."/>
            <person name="Bluhm B."/>
            <person name="Cannon C."/>
            <person name="Castanera R."/>
            <person name="Culley D."/>
            <person name="Daum C."/>
            <person name="Ezra D."/>
            <person name="Gonzalez J."/>
            <person name="Henrissat B."/>
            <person name="Kuo A."/>
            <person name="Liang C."/>
            <person name="Lipzen A."/>
            <person name="Lutzoni F."/>
            <person name="Magnuson J."/>
            <person name="Mondo S."/>
            <person name="Nolan M."/>
            <person name="Ohm R."/>
            <person name="Pangilinan J."/>
            <person name="Park H.-J."/>
            <person name="Ramirez L."/>
            <person name="Alfaro M."/>
            <person name="Sun H."/>
            <person name="Tritt A."/>
            <person name="Yoshinaga Y."/>
            <person name="Zwiers L.-H."/>
            <person name="Turgeon B."/>
            <person name="Goodwin S."/>
            <person name="Spatafora J."/>
            <person name="Crous P."/>
            <person name="Grigoriev I."/>
        </authorList>
    </citation>
    <scope>NUCLEOTIDE SEQUENCE</scope>
    <source>
        <strain evidence="4">CBS 113979</strain>
    </source>
</reference>
<evidence type="ECO:0000313" key="5">
    <source>
        <dbReference type="Proteomes" id="UP000800041"/>
    </source>
</evidence>
<dbReference type="InterPro" id="IPR000757">
    <property type="entry name" value="Beta-glucanase-like"/>
</dbReference>
<proteinExistence type="predicted"/>
<keyword evidence="1" id="KW-1133">Transmembrane helix</keyword>
<feature type="chain" id="PRO_5026081882" evidence="2">
    <location>
        <begin position="26"/>
        <end position="387"/>
    </location>
</feature>
<dbReference type="GO" id="GO:0004553">
    <property type="term" value="F:hydrolase activity, hydrolyzing O-glycosyl compounds"/>
    <property type="evidence" value="ECO:0007669"/>
    <property type="project" value="InterPro"/>
</dbReference>
<dbReference type="PANTHER" id="PTHR38121:SF5">
    <property type="entry name" value="GH16 DOMAIN-CONTAINING PROTEIN"/>
    <property type="match status" value="1"/>
</dbReference>
<organism evidence="4 5">
    <name type="scientific">Aulographum hederae CBS 113979</name>
    <dbReference type="NCBI Taxonomy" id="1176131"/>
    <lineage>
        <taxon>Eukaryota</taxon>
        <taxon>Fungi</taxon>
        <taxon>Dikarya</taxon>
        <taxon>Ascomycota</taxon>
        <taxon>Pezizomycotina</taxon>
        <taxon>Dothideomycetes</taxon>
        <taxon>Pleosporomycetidae</taxon>
        <taxon>Aulographales</taxon>
        <taxon>Aulographaceae</taxon>
    </lineage>
</organism>
<dbReference type="Proteomes" id="UP000800041">
    <property type="component" value="Unassembled WGS sequence"/>
</dbReference>
<evidence type="ECO:0000256" key="1">
    <source>
        <dbReference type="SAM" id="Phobius"/>
    </source>
</evidence>
<name>A0A6G1GK68_9PEZI</name>
<evidence type="ECO:0000313" key="4">
    <source>
        <dbReference type="EMBL" id="KAF1981252.1"/>
    </source>
</evidence>
<keyword evidence="1" id="KW-0472">Membrane</keyword>
<feature type="signal peptide" evidence="2">
    <location>
        <begin position="1"/>
        <end position="25"/>
    </location>
</feature>
<feature type="transmembrane region" description="Helical" evidence="1">
    <location>
        <begin position="366"/>
        <end position="386"/>
    </location>
</feature>
<dbReference type="Pfam" id="PF00722">
    <property type="entry name" value="Glyco_hydro_16"/>
    <property type="match status" value="1"/>
</dbReference>
<accession>A0A6G1GK68</accession>